<dbReference type="GeneTree" id="ENSGT00940000155698"/>
<dbReference type="CDD" id="cd01251">
    <property type="entry name" value="PH2_ADAP"/>
    <property type="match status" value="1"/>
</dbReference>
<dbReference type="GO" id="GO:1902936">
    <property type="term" value="F:phosphatidylinositol bisphosphate binding"/>
    <property type="evidence" value="ECO:0007669"/>
    <property type="project" value="InterPro"/>
</dbReference>
<reference evidence="12" key="2">
    <citation type="submission" date="2025-08" db="UniProtKB">
        <authorList>
            <consortium name="Ensembl"/>
        </authorList>
    </citation>
    <scope>IDENTIFICATION</scope>
    <source>
        <strain evidence="12">Glennie</strain>
    </source>
</reference>
<dbReference type="GO" id="GO:0005737">
    <property type="term" value="C:cytoplasm"/>
    <property type="evidence" value="ECO:0000318"/>
    <property type="project" value="GO_Central"/>
</dbReference>
<dbReference type="InParanoid" id="A0A6I8NMV0"/>
<dbReference type="PROSITE" id="PS50003">
    <property type="entry name" value="PH_DOMAIN"/>
    <property type="match status" value="2"/>
</dbReference>
<dbReference type="Proteomes" id="UP000002279">
    <property type="component" value="Chromosome 14"/>
</dbReference>
<reference evidence="12" key="3">
    <citation type="submission" date="2025-09" db="UniProtKB">
        <authorList>
            <consortium name="Ensembl"/>
        </authorList>
    </citation>
    <scope>IDENTIFICATION</scope>
    <source>
        <strain evidence="12">Glennie</strain>
    </source>
</reference>
<dbReference type="Ensembl" id="ENSOANT00000073361.1">
    <property type="protein sequence ID" value="ENSOANP00000042495.1"/>
    <property type="gene ID" value="ENSOANG00000008727.2"/>
</dbReference>
<dbReference type="AlphaFoldDB" id="A0A6I8NMV0"/>
<dbReference type="GO" id="GO:0008270">
    <property type="term" value="F:zinc ion binding"/>
    <property type="evidence" value="ECO:0007669"/>
    <property type="project" value="UniProtKB-KW"/>
</dbReference>
<feature type="compositionally biased region" description="Basic and acidic residues" evidence="9">
    <location>
        <begin position="415"/>
        <end position="424"/>
    </location>
</feature>
<evidence type="ECO:0000259" key="10">
    <source>
        <dbReference type="PROSITE" id="PS50003"/>
    </source>
</evidence>
<dbReference type="InterPro" id="IPR011993">
    <property type="entry name" value="PH-like_dom_sf"/>
</dbReference>
<dbReference type="PANTHER" id="PTHR46021">
    <property type="entry name" value="ARF-GAP WITH DUAL PH DOMAIN-CONTAINING PROTEIN 1-LIKE PROTEIN"/>
    <property type="match status" value="1"/>
</dbReference>
<dbReference type="InterPro" id="IPR037278">
    <property type="entry name" value="ARFGAP/RecO"/>
</dbReference>
<proteinExistence type="predicted"/>
<dbReference type="InterPro" id="IPR001164">
    <property type="entry name" value="ArfGAP_dom"/>
</dbReference>
<dbReference type="PROSITE" id="PS50115">
    <property type="entry name" value="ARFGAP"/>
    <property type="match status" value="1"/>
</dbReference>
<dbReference type="FunFam" id="2.30.29.30:FF:000080">
    <property type="entry name" value="Arf-GAP with dual PH domain-containing protein 1"/>
    <property type="match status" value="1"/>
</dbReference>
<dbReference type="Pfam" id="PF00169">
    <property type="entry name" value="PH"/>
    <property type="match status" value="2"/>
</dbReference>
<gene>
    <name evidence="12" type="primary">LOC100079332</name>
</gene>
<feature type="domain" description="Arf-GAP" evidence="11">
    <location>
        <begin position="84"/>
        <end position="180"/>
    </location>
</feature>
<dbReference type="PANTHER" id="PTHR46021:SF1">
    <property type="entry name" value="ARFGAP WITH DUAL PH DOMAINS 1"/>
    <property type="match status" value="1"/>
</dbReference>
<sequence>MGLLRHREVKCLAQGHTADKWQSWDYYYYNYDIIIIIVVFVKCLLCVRHCTKRWGGCKQTGLGTVPAPHGAYRFNPHFTDEGAEWASYTLGVFICLKCSGIHRNLPELSRVKSLQMGHWEETQVKFLAQHGNLVARGTYEALVPAYYYQPNQADCQVLREQWIRAKYERQEFSSPEQKLPYSNGQREGTLWKRGRDQAQYHPCRFLLSERDSCLKYFSKQDSREPKMTIQVDRINANFQPEKTGQAHGLQLTFLQDNRTRNLFVYHPDGKEIVDWFNSIRFVQLHYLKVAFPKARDDESPQTSPSKPGLPFRSQPRDGFKRRWFTLDRRRLMYFKDPLDAFAKGEVFIGSREHGYDIRRGLPPGVPQGHGTWQHGLTLVTPDRHYLFACEMESEQNDWFSTFSRVIEKPMTPQDHASEENRSSLKGESINPIY</sequence>
<evidence type="ECO:0000256" key="4">
    <source>
        <dbReference type="ARBA" id="ARBA00022723"/>
    </source>
</evidence>
<dbReference type="GO" id="GO:0005547">
    <property type="term" value="F:phosphatidylinositol-3,4,5-trisphosphate binding"/>
    <property type="evidence" value="ECO:0000318"/>
    <property type="project" value="GO_Central"/>
</dbReference>
<dbReference type="InterPro" id="IPR001849">
    <property type="entry name" value="PH_domain"/>
</dbReference>
<protein>
    <recommendedName>
        <fullName evidence="14">ArfGAP with dual PH domains 1</fullName>
    </recommendedName>
</protein>
<dbReference type="SUPFAM" id="SSF57863">
    <property type="entry name" value="ArfGap/RecO-like zinc finger"/>
    <property type="match status" value="1"/>
</dbReference>
<dbReference type="InterPro" id="IPR037851">
    <property type="entry name" value="PH2_ADAP"/>
</dbReference>
<keyword evidence="2" id="KW-0343">GTPase activation</keyword>
<evidence type="ECO:0000256" key="2">
    <source>
        <dbReference type="ARBA" id="ARBA00022468"/>
    </source>
</evidence>
<keyword evidence="6 8" id="KW-0863">Zinc-finger</keyword>
<evidence type="ECO:0000256" key="9">
    <source>
        <dbReference type="SAM" id="MobiDB-lite"/>
    </source>
</evidence>
<dbReference type="CDD" id="cd13252">
    <property type="entry name" value="PH1_ADAP"/>
    <property type="match status" value="1"/>
</dbReference>
<dbReference type="InterPro" id="IPR052589">
    <property type="entry name" value="Arf-GAP_dual-PH_domain"/>
</dbReference>
<evidence type="ECO:0000259" key="11">
    <source>
        <dbReference type="PROSITE" id="PS50115"/>
    </source>
</evidence>
<keyword evidence="3" id="KW-0963">Cytoplasm</keyword>
<keyword evidence="5" id="KW-0677">Repeat</keyword>
<dbReference type="FunFam" id="2.30.29.30:FF:000099">
    <property type="entry name" value="Arf-GAP with dual PH domain-containing protein 1"/>
    <property type="match status" value="1"/>
</dbReference>
<dbReference type="Gene3D" id="1.10.220.150">
    <property type="entry name" value="Arf GTPase activating protein"/>
    <property type="match status" value="1"/>
</dbReference>
<dbReference type="PRINTS" id="PR00405">
    <property type="entry name" value="REVINTRACTNG"/>
</dbReference>
<dbReference type="Gene3D" id="2.30.29.30">
    <property type="entry name" value="Pleckstrin-homology domain (PH domain)/Phosphotyrosine-binding domain (PTB)"/>
    <property type="match status" value="2"/>
</dbReference>
<dbReference type="Bgee" id="ENSOANG00000008727">
    <property type="expression patterns" value="Expressed in endometrium and 2 other cell types or tissues"/>
</dbReference>
<evidence type="ECO:0000256" key="5">
    <source>
        <dbReference type="ARBA" id="ARBA00022737"/>
    </source>
</evidence>
<feature type="domain" description="PH" evidence="10">
    <location>
        <begin position="183"/>
        <end position="284"/>
    </location>
</feature>
<organism evidence="12 13">
    <name type="scientific">Ornithorhynchus anatinus</name>
    <name type="common">Duckbill platypus</name>
    <dbReference type="NCBI Taxonomy" id="9258"/>
    <lineage>
        <taxon>Eukaryota</taxon>
        <taxon>Metazoa</taxon>
        <taxon>Chordata</taxon>
        <taxon>Craniata</taxon>
        <taxon>Vertebrata</taxon>
        <taxon>Euteleostomi</taxon>
        <taxon>Mammalia</taxon>
        <taxon>Monotremata</taxon>
        <taxon>Ornithorhynchidae</taxon>
        <taxon>Ornithorhynchus</taxon>
    </lineage>
</organism>
<keyword evidence="7" id="KW-0862">Zinc</keyword>
<keyword evidence="13" id="KW-1185">Reference proteome</keyword>
<evidence type="ECO:0000256" key="6">
    <source>
        <dbReference type="ARBA" id="ARBA00022771"/>
    </source>
</evidence>
<dbReference type="Pfam" id="PF01412">
    <property type="entry name" value="ArfGap"/>
    <property type="match status" value="1"/>
</dbReference>
<reference evidence="12 13" key="1">
    <citation type="journal article" date="2008" name="Nature">
        <title>Genome analysis of the platypus reveals unique signatures of evolution.</title>
        <authorList>
            <person name="Warren W.C."/>
            <person name="Hillier L.W."/>
            <person name="Marshall Graves J.A."/>
            <person name="Birney E."/>
            <person name="Ponting C.P."/>
            <person name="Grutzner F."/>
            <person name="Belov K."/>
            <person name="Miller W."/>
            <person name="Clarke L."/>
            <person name="Chinwalla A.T."/>
            <person name="Yang S.P."/>
            <person name="Heger A."/>
            <person name="Locke D.P."/>
            <person name="Miethke P."/>
            <person name="Waters P.D."/>
            <person name="Veyrunes F."/>
            <person name="Fulton L."/>
            <person name="Fulton B."/>
            <person name="Graves T."/>
            <person name="Wallis J."/>
            <person name="Puente X.S."/>
            <person name="Lopez-Otin C."/>
            <person name="Ordonez G.R."/>
            <person name="Eichler E.E."/>
            <person name="Chen L."/>
            <person name="Cheng Z."/>
            <person name="Deakin J.E."/>
            <person name="Alsop A."/>
            <person name="Thompson K."/>
            <person name="Kirby P."/>
            <person name="Papenfuss A.T."/>
            <person name="Wakefield M.J."/>
            <person name="Olender T."/>
            <person name="Lancet D."/>
            <person name="Huttley G.A."/>
            <person name="Smit A.F."/>
            <person name="Pask A."/>
            <person name="Temple-Smith P."/>
            <person name="Batzer M.A."/>
            <person name="Walker J.A."/>
            <person name="Konkel M.K."/>
            <person name="Harris R.S."/>
            <person name="Whittington C.M."/>
            <person name="Wong E.S."/>
            <person name="Gemmell N.J."/>
            <person name="Buschiazzo E."/>
            <person name="Vargas Jentzsch I.M."/>
            <person name="Merkel A."/>
            <person name="Schmitz J."/>
            <person name="Zemann A."/>
            <person name="Churakov G."/>
            <person name="Kriegs J.O."/>
            <person name="Brosius J."/>
            <person name="Murchison E.P."/>
            <person name="Sachidanandam R."/>
            <person name="Smith C."/>
            <person name="Hannon G.J."/>
            <person name="Tsend-Ayush E."/>
            <person name="McMillan D."/>
            <person name="Attenborough R."/>
            <person name="Rens W."/>
            <person name="Ferguson-Smith M."/>
            <person name="Lefevre C.M."/>
            <person name="Sharp J.A."/>
            <person name="Nicholas K.R."/>
            <person name="Ray D.A."/>
            <person name="Kube M."/>
            <person name="Reinhardt R."/>
            <person name="Pringle T.H."/>
            <person name="Taylor J."/>
            <person name="Jones R.C."/>
            <person name="Nixon B."/>
            <person name="Dacheux J.L."/>
            <person name="Niwa H."/>
            <person name="Sekita Y."/>
            <person name="Huang X."/>
            <person name="Stark A."/>
            <person name="Kheradpour P."/>
            <person name="Kellis M."/>
            <person name="Flicek P."/>
            <person name="Chen Y."/>
            <person name="Webber C."/>
            <person name="Hardison R."/>
            <person name="Nelson J."/>
            <person name="Hallsworth-Pepin K."/>
            <person name="Delehaunty K."/>
            <person name="Markovic C."/>
            <person name="Minx P."/>
            <person name="Feng Y."/>
            <person name="Kremitzki C."/>
            <person name="Mitreva M."/>
            <person name="Glasscock J."/>
            <person name="Wylie T."/>
            <person name="Wohldmann P."/>
            <person name="Thiru P."/>
            <person name="Nhan M.N."/>
            <person name="Pohl C.S."/>
            <person name="Smith S.M."/>
            <person name="Hou S."/>
            <person name="Nefedov M."/>
            <person name="de Jong P.J."/>
            <person name="Renfree M.B."/>
            <person name="Mardis E.R."/>
            <person name="Wilson R.K."/>
        </authorList>
    </citation>
    <scope>NUCLEOTIDE SEQUENCE [LARGE SCALE GENOMIC DNA]</scope>
    <source>
        <strain evidence="12 13">Glennie</strain>
    </source>
</reference>
<keyword evidence="4" id="KW-0479">Metal-binding</keyword>
<evidence type="ECO:0008006" key="14">
    <source>
        <dbReference type="Google" id="ProtNLM"/>
    </source>
</evidence>
<dbReference type="SMART" id="SM00233">
    <property type="entry name" value="PH"/>
    <property type="match status" value="2"/>
</dbReference>
<dbReference type="GO" id="GO:0005886">
    <property type="term" value="C:plasma membrane"/>
    <property type="evidence" value="ECO:0000318"/>
    <property type="project" value="GO_Central"/>
</dbReference>
<dbReference type="SUPFAM" id="SSF50729">
    <property type="entry name" value="PH domain-like"/>
    <property type="match status" value="2"/>
</dbReference>
<evidence type="ECO:0000256" key="8">
    <source>
        <dbReference type="PROSITE-ProRule" id="PRU00288"/>
    </source>
</evidence>
<evidence type="ECO:0000313" key="13">
    <source>
        <dbReference type="Proteomes" id="UP000002279"/>
    </source>
</evidence>
<name>A0A6I8NMV0_ORNAN</name>
<evidence type="ECO:0000256" key="3">
    <source>
        <dbReference type="ARBA" id="ARBA00022490"/>
    </source>
</evidence>
<feature type="region of interest" description="Disordered" evidence="9">
    <location>
        <begin position="295"/>
        <end position="314"/>
    </location>
</feature>
<evidence type="ECO:0000313" key="12">
    <source>
        <dbReference type="Ensembl" id="ENSOANP00000042495.1"/>
    </source>
</evidence>
<feature type="region of interest" description="Disordered" evidence="9">
    <location>
        <begin position="410"/>
        <end position="433"/>
    </location>
</feature>
<dbReference type="InterPro" id="IPR038508">
    <property type="entry name" value="ArfGAP_dom_sf"/>
</dbReference>
<dbReference type="SMART" id="SM00105">
    <property type="entry name" value="ArfGap"/>
    <property type="match status" value="1"/>
</dbReference>
<comment type="subcellular location">
    <subcellularLocation>
        <location evidence="1">Cytoplasm</location>
    </subcellularLocation>
</comment>
<dbReference type="InterPro" id="IPR037849">
    <property type="entry name" value="PH1_ADAP"/>
</dbReference>
<dbReference type="GO" id="GO:0005096">
    <property type="term" value="F:GTPase activator activity"/>
    <property type="evidence" value="ECO:0000318"/>
    <property type="project" value="GO_Central"/>
</dbReference>
<evidence type="ECO:0000256" key="1">
    <source>
        <dbReference type="ARBA" id="ARBA00004496"/>
    </source>
</evidence>
<evidence type="ECO:0000256" key="7">
    <source>
        <dbReference type="ARBA" id="ARBA00022833"/>
    </source>
</evidence>
<accession>A0A6I8NMV0</accession>
<feature type="domain" description="PH" evidence="10">
    <location>
        <begin position="303"/>
        <end position="407"/>
    </location>
</feature>